<dbReference type="RefSeq" id="WP_070194590.1">
    <property type="nucleotide sequence ID" value="NZ_LJGU01000089.1"/>
</dbReference>
<dbReference type="SMART" id="SM00960">
    <property type="entry name" value="Robl_LC7"/>
    <property type="match status" value="1"/>
</dbReference>
<name>A0A1E7KQ10_9ACTN</name>
<accession>A0A1E7KQ10</accession>
<evidence type="ECO:0000313" key="2">
    <source>
        <dbReference type="EMBL" id="OEV06029.1"/>
    </source>
</evidence>
<dbReference type="PANTHER" id="PTHR36222:SF1">
    <property type="entry name" value="SERINE PROTEASE INHIBITOR RV3364C"/>
    <property type="match status" value="1"/>
</dbReference>
<dbReference type="AlphaFoldDB" id="A0A1E7KQ10"/>
<dbReference type="InterPro" id="IPR053141">
    <property type="entry name" value="Mycobact_SerProt_Inhib_Rv3364c"/>
</dbReference>
<proteinExistence type="predicted"/>
<comment type="caution">
    <text evidence="2">The sequence shown here is derived from an EMBL/GenBank/DDBJ whole genome shotgun (WGS) entry which is preliminary data.</text>
</comment>
<dbReference type="OrthoDB" id="4249741at2"/>
<dbReference type="PANTHER" id="PTHR36222">
    <property type="entry name" value="SERINE PROTEASE INHIBITOR RV3364C"/>
    <property type="match status" value="1"/>
</dbReference>
<dbReference type="Gene3D" id="3.30.450.30">
    <property type="entry name" value="Dynein light chain 2a, cytoplasmic"/>
    <property type="match status" value="1"/>
</dbReference>
<keyword evidence="3" id="KW-1185">Reference proteome</keyword>
<feature type="domain" description="Roadblock/LAMTOR2" evidence="1">
    <location>
        <begin position="17"/>
        <end position="106"/>
    </location>
</feature>
<evidence type="ECO:0000313" key="3">
    <source>
        <dbReference type="Proteomes" id="UP000176101"/>
    </source>
</evidence>
<protein>
    <recommendedName>
        <fullName evidence="1">Roadblock/LAMTOR2 domain-containing protein</fullName>
    </recommendedName>
</protein>
<dbReference type="STRING" id="1075402.AN216_00720"/>
<evidence type="ECO:0000259" key="1">
    <source>
        <dbReference type="SMART" id="SM00960"/>
    </source>
</evidence>
<gene>
    <name evidence="2" type="ORF">AN216_00720</name>
</gene>
<dbReference type="Proteomes" id="UP000176101">
    <property type="component" value="Unassembled WGS sequence"/>
</dbReference>
<dbReference type="SUPFAM" id="SSF103196">
    <property type="entry name" value="Roadblock/LC7 domain"/>
    <property type="match status" value="1"/>
</dbReference>
<dbReference type="EMBL" id="LJGU01000089">
    <property type="protein sequence ID" value="OEV06029.1"/>
    <property type="molecule type" value="Genomic_DNA"/>
</dbReference>
<dbReference type="Pfam" id="PF03259">
    <property type="entry name" value="Robl_LC7"/>
    <property type="match status" value="1"/>
</dbReference>
<organism evidence="2 3">
    <name type="scientific">Streptomyces oceani</name>
    <dbReference type="NCBI Taxonomy" id="1075402"/>
    <lineage>
        <taxon>Bacteria</taxon>
        <taxon>Bacillati</taxon>
        <taxon>Actinomycetota</taxon>
        <taxon>Actinomycetes</taxon>
        <taxon>Kitasatosporales</taxon>
        <taxon>Streptomycetaceae</taxon>
        <taxon>Streptomyces</taxon>
    </lineage>
</organism>
<sequence>MSNHLSRNHKARNPEVQQILDEKIDNIAGVRGAVVLSDEGVHMYWSILDDSTAERRAPMASVLGNLADRYAAEERGGAVRRVILEMEDGFVVVGRIGHHSYLALSVEQDANLGTIAYESTLLTKRLAHVLDAELRTPAQGGANT</sequence>
<reference evidence="2 3" key="1">
    <citation type="journal article" date="2016" name="Front. Microbiol.">
        <title>Comparative Genomics Analysis of Streptomyces Species Reveals Their Adaptation to the Marine Environment and Their Diversity at the Genomic Level.</title>
        <authorList>
            <person name="Tian X."/>
            <person name="Zhang Z."/>
            <person name="Yang T."/>
            <person name="Chen M."/>
            <person name="Li J."/>
            <person name="Chen F."/>
            <person name="Yang J."/>
            <person name="Li W."/>
            <person name="Zhang B."/>
            <person name="Zhang Z."/>
            <person name="Wu J."/>
            <person name="Zhang C."/>
            <person name="Long L."/>
            <person name="Xiao J."/>
        </authorList>
    </citation>
    <scope>NUCLEOTIDE SEQUENCE [LARGE SCALE GENOMIC DNA]</scope>
    <source>
        <strain evidence="2 3">SCSIO 02100</strain>
    </source>
</reference>
<dbReference type="InterPro" id="IPR004942">
    <property type="entry name" value="Roadblock/LAMTOR2_dom"/>
</dbReference>